<evidence type="ECO:0000313" key="4">
    <source>
        <dbReference type="EMBL" id="KAG0290346.1"/>
    </source>
</evidence>
<organism evidence="4 5">
    <name type="scientific">Linnemannia gamsii</name>
    <dbReference type="NCBI Taxonomy" id="64522"/>
    <lineage>
        <taxon>Eukaryota</taxon>
        <taxon>Fungi</taxon>
        <taxon>Fungi incertae sedis</taxon>
        <taxon>Mucoromycota</taxon>
        <taxon>Mortierellomycotina</taxon>
        <taxon>Mortierellomycetes</taxon>
        <taxon>Mortierellales</taxon>
        <taxon>Mortierellaceae</taxon>
        <taxon>Linnemannia</taxon>
    </lineage>
</organism>
<accession>A0ABQ7K2U7</accession>
<comment type="caution">
    <text evidence="4">The sequence shown here is derived from an EMBL/GenBank/DDBJ whole genome shotgun (WGS) entry which is preliminary data.</text>
</comment>
<dbReference type="InterPro" id="IPR043472">
    <property type="entry name" value="Macro_dom-like"/>
</dbReference>
<feature type="compositionally biased region" description="Acidic residues" evidence="1">
    <location>
        <begin position="522"/>
        <end position="545"/>
    </location>
</feature>
<name>A0ABQ7K2U7_9FUNG</name>
<keyword evidence="2" id="KW-0732">Signal</keyword>
<evidence type="ECO:0000256" key="1">
    <source>
        <dbReference type="SAM" id="MobiDB-lite"/>
    </source>
</evidence>
<dbReference type="Proteomes" id="UP001194696">
    <property type="component" value="Unassembled WGS sequence"/>
</dbReference>
<protein>
    <recommendedName>
        <fullName evidence="3">Microbial-type PARG catalytic domain-containing protein</fullName>
    </recommendedName>
</protein>
<gene>
    <name evidence="4" type="ORF">BGZ96_006171</name>
</gene>
<dbReference type="Pfam" id="PF10021">
    <property type="entry name" value="PARG_cat_microb"/>
    <property type="match status" value="1"/>
</dbReference>
<dbReference type="PANTHER" id="PTHR35596">
    <property type="entry name" value="DUF2263 DOMAIN-CONTAINING PROTEIN"/>
    <property type="match status" value="1"/>
</dbReference>
<dbReference type="EMBL" id="JAAAIM010000298">
    <property type="protein sequence ID" value="KAG0290346.1"/>
    <property type="molecule type" value="Genomic_DNA"/>
</dbReference>
<feature type="chain" id="PRO_5046653918" description="Microbial-type PARG catalytic domain-containing protein" evidence="2">
    <location>
        <begin position="28"/>
        <end position="786"/>
    </location>
</feature>
<feature type="domain" description="Microbial-type PARG catalytic" evidence="3">
    <location>
        <begin position="226"/>
        <end position="364"/>
    </location>
</feature>
<keyword evidence="5" id="KW-1185">Reference proteome</keyword>
<reference evidence="4 5" key="1">
    <citation type="journal article" date="2020" name="Fungal Divers.">
        <title>Resolving the Mortierellaceae phylogeny through synthesis of multi-gene phylogenetics and phylogenomics.</title>
        <authorList>
            <person name="Vandepol N."/>
            <person name="Liber J."/>
            <person name="Desiro A."/>
            <person name="Na H."/>
            <person name="Kennedy M."/>
            <person name="Barry K."/>
            <person name="Grigoriev I.V."/>
            <person name="Miller A.N."/>
            <person name="O'Donnell K."/>
            <person name="Stajich J.E."/>
            <person name="Bonito G."/>
        </authorList>
    </citation>
    <scope>NUCLEOTIDE SEQUENCE [LARGE SCALE GENOMIC DNA]</scope>
    <source>
        <strain evidence="4 5">AD045</strain>
    </source>
</reference>
<dbReference type="PANTHER" id="PTHR35596:SF1">
    <property type="entry name" value="MICROBIAL-TYPE PARG CATALYTIC DOMAIN-CONTAINING PROTEIN"/>
    <property type="match status" value="1"/>
</dbReference>
<feature type="region of interest" description="Disordered" evidence="1">
    <location>
        <begin position="490"/>
        <end position="725"/>
    </location>
</feature>
<feature type="compositionally biased region" description="Acidic residues" evidence="1">
    <location>
        <begin position="597"/>
        <end position="616"/>
    </location>
</feature>
<proteinExistence type="predicted"/>
<feature type="signal peptide" evidence="2">
    <location>
        <begin position="1"/>
        <end position="27"/>
    </location>
</feature>
<dbReference type="InterPro" id="IPR019261">
    <property type="entry name" value="PARG_cat_microbial"/>
</dbReference>
<feature type="compositionally biased region" description="Acidic residues" evidence="1">
    <location>
        <begin position="638"/>
        <end position="659"/>
    </location>
</feature>
<feature type="compositionally biased region" description="Pro residues" evidence="1">
    <location>
        <begin position="495"/>
        <end position="504"/>
    </location>
</feature>
<evidence type="ECO:0000259" key="3">
    <source>
        <dbReference type="Pfam" id="PF10021"/>
    </source>
</evidence>
<evidence type="ECO:0000313" key="5">
    <source>
        <dbReference type="Proteomes" id="UP001194696"/>
    </source>
</evidence>
<feature type="compositionally biased region" description="Acidic residues" evidence="1">
    <location>
        <begin position="677"/>
        <end position="723"/>
    </location>
</feature>
<feature type="region of interest" description="Disordered" evidence="1">
    <location>
        <begin position="75"/>
        <end position="98"/>
    </location>
</feature>
<feature type="compositionally biased region" description="Low complexity" evidence="1">
    <location>
        <begin position="79"/>
        <end position="92"/>
    </location>
</feature>
<dbReference type="Gene3D" id="3.40.220.10">
    <property type="entry name" value="Leucine Aminopeptidase, subunit E, domain 1"/>
    <property type="match status" value="1"/>
</dbReference>
<evidence type="ECO:0000256" key="2">
    <source>
        <dbReference type="SAM" id="SignalP"/>
    </source>
</evidence>
<sequence>MPSRWSVIVLFFIALLSLLTFSRVTTSSYSRSKNSSRARLPGARLQRHHLQEEQTLRDRNAQLIVDLQENELQLDIDCSTPPTTSSSSSSDPSSEEELSLQKQDFELELALEVQHQIQNHQYDSTLLNESPSALQRHLERKLRHQKHLLSAYQSSLHQQAVISYNSQECVAWRTRQQQLQQGQPRKSSTLSSFKNLGNSLAAAALVRFQQFHPNRRDLDQNSIFANTLTALGQKRYTDPNGFMVELDPVKVMAGSRRASTYLNDDLHVLVLDMQWDPEVTVVVGNVLDETVKLRQEGYRPVMLNVANGNVPGGDYHLDSATDNEADLFRRTTLHQCLDQEPRRSRFYPLSEAGGVYCPNQAVFRRGYERSNEFMDRFEWISVVSVAPISKMETREKDGGLGGVQFLEGEDDLLRRRILAAMKVGVSQGHDALVLPPHGTEVGQNPSEAIAAIYRSIIGRDFMGGRKRFQTYKKIVMVLDPEQAEKIVNETSNYRPPQPPQPVTSPLPVGDSEETTETGSDAQDAEDTEDAEDSEQDEEEGVEADSDAASPVHLSSRSDDSDVSDESEEKADNTNGEDEEELNTVPGVTDEMILNESERDDSEAEDDFGLSEDELEDQAMYGASGAEDEEGSENHLVPEDEVSEEVALLEEQELLEDVDLSEGVLAEDLNDIPAAVTDSDEAETAEDDSDSNDDDTNGDDDDDNQGGNGDEEAGEETEEVEEEPFVPLVETVRQVFERMLEQRSLLIVKNRARGIIESEELEVPAANATITDATGTAAPAAVTPLSA</sequence>
<feature type="compositionally biased region" description="Acidic residues" evidence="1">
    <location>
        <begin position="560"/>
        <end position="581"/>
    </location>
</feature>